<protein>
    <submittedName>
        <fullName evidence="1">Pilus assembly protein</fullName>
    </submittedName>
</protein>
<dbReference type="Gene3D" id="2.40.10.220">
    <property type="entry name" value="predicted glycosyltransferase like domains"/>
    <property type="match status" value="1"/>
</dbReference>
<proteinExistence type="predicted"/>
<sequence>MENSNIPGKMMSLQLKEKVMLYNCYMPFLENGGLFVPSEDVFSLGDEILLAVEIGNHAKRFLPTKVAFINPARTSAHRPKGVGLAFTDLDICIQTKNLIEAELGNHLRDERATFTL</sequence>
<reference evidence="1 2" key="1">
    <citation type="submission" date="2017-06" db="EMBL/GenBank/DDBJ databases">
        <title>Neisseria chenwenguii sp. nov., isolated from the intestinal contents of Tibetan Plateau Pika in Yushu, Qinghai Province, China.</title>
        <authorList>
            <person name="Zhang G."/>
        </authorList>
    </citation>
    <scope>NUCLEOTIDE SEQUENCE [LARGE SCALE GENOMIC DNA]</scope>
    <source>
        <strain evidence="1 2">10023</strain>
    </source>
</reference>
<evidence type="ECO:0000313" key="1">
    <source>
        <dbReference type="EMBL" id="ASK26787.1"/>
    </source>
</evidence>
<gene>
    <name evidence="1" type="ORF">BG910_02665</name>
</gene>
<dbReference type="RefSeq" id="WP_089035508.1">
    <property type="nucleotide sequence ID" value="NZ_CP022278.1"/>
</dbReference>
<accession>A0A220S020</accession>
<dbReference type="AlphaFoldDB" id="A0A220S020"/>
<dbReference type="InterPro" id="IPR009875">
    <property type="entry name" value="PilZ_domain"/>
</dbReference>
<keyword evidence="2" id="KW-1185">Reference proteome</keyword>
<dbReference type="OrthoDB" id="5296245at2"/>
<dbReference type="Pfam" id="PF07238">
    <property type="entry name" value="PilZ"/>
    <property type="match status" value="1"/>
</dbReference>
<dbReference type="GO" id="GO:0035438">
    <property type="term" value="F:cyclic-di-GMP binding"/>
    <property type="evidence" value="ECO:0007669"/>
    <property type="project" value="InterPro"/>
</dbReference>
<organism evidence="1 2">
    <name type="scientific">Neisseria chenwenguii</name>
    <dbReference type="NCBI Taxonomy" id="1853278"/>
    <lineage>
        <taxon>Bacteria</taxon>
        <taxon>Pseudomonadati</taxon>
        <taxon>Pseudomonadota</taxon>
        <taxon>Betaproteobacteria</taxon>
        <taxon>Neisseriales</taxon>
        <taxon>Neisseriaceae</taxon>
        <taxon>Neisseria</taxon>
    </lineage>
</organism>
<dbReference type="KEGG" id="nei:BG910_02665"/>
<dbReference type="EMBL" id="CP022278">
    <property type="protein sequence ID" value="ASK26787.1"/>
    <property type="molecule type" value="Genomic_DNA"/>
</dbReference>
<dbReference type="Proteomes" id="UP000198238">
    <property type="component" value="Chromosome"/>
</dbReference>
<name>A0A220S020_9NEIS</name>
<evidence type="ECO:0000313" key="2">
    <source>
        <dbReference type="Proteomes" id="UP000198238"/>
    </source>
</evidence>